<protein>
    <submittedName>
        <fullName evidence="2">Uncharacterized protein</fullName>
    </submittedName>
</protein>
<dbReference type="Proteomes" id="UP000481360">
    <property type="component" value="Unassembled WGS sequence"/>
</dbReference>
<dbReference type="RefSeq" id="WP_166046912.1">
    <property type="nucleotide sequence ID" value="NZ_JAAMPJ010000004.1"/>
</dbReference>
<keyword evidence="3" id="KW-1185">Reference proteome</keyword>
<proteinExistence type="predicted"/>
<accession>A0A7C9VPX2</accession>
<name>A0A7C9VPX2_9PSEU</name>
<organism evidence="2 3">
    <name type="scientific">Lentzea alba</name>
    <dbReference type="NCBI Taxonomy" id="2714351"/>
    <lineage>
        <taxon>Bacteria</taxon>
        <taxon>Bacillati</taxon>
        <taxon>Actinomycetota</taxon>
        <taxon>Actinomycetes</taxon>
        <taxon>Pseudonocardiales</taxon>
        <taxon>Pseudonocardiaceae</taxon>
        <taxon>Lentzea</taxon>
    </lineage>
</organism>
<sequence>MRKTPVVLLVLSLFTLLPTPAHAVDLPGGKANFVVSRGSFKAGKTNWVRLSDYTFSTDGKVRARTYLWQQSTPAARAGTGVKPDPSCSTSVVSPGATEVRDCEVRTAGGFAGAPNEEPRTGNYRVTDGVLHITWPVPGWNEEWAIVVSPDTKLVRLDFRSNALATAGYGYGSNTPLTTRRQMSSVEAFPGTLRLTYKGWDHGKLTDDSGGFDIAKYGACTTTTWCLTYLQPESGTSCKGGCNPGTTDTSIQNYIVRVSNNDRRDTHWQWCSCLTISKQGVQSKCYQGNSHVKPMLQILDDDGQFHGWVGVEASFNNVKPEVGDLRDGDMLSAFRVSDFR</sequence>
<feature type="chain" id="PRO_5028836916" evidence="1">
    <location>
        <begin position="24"/>
        <end position="339"/>
    </location>
</feature>
<evidence type="ECO:0000313" key="3">
    <source>
        <dbReference type="Proteomes" id="UP000481360"/>
    </source>
</evidence>
<feature type="signal peptide" evidence="1">
    <location>
        <begin position="1"/>
        <end position="23"/>
    </location>
</feature>
<evidence type="ECO:0000256" key="1">
    <source>
        <dbReference type="SAM" id="SignalP"/>
    </source>
</evidence>
<comment type="caution">
    <text evidence="2">The sequence shown here is derived from an EMBL/GenBank/DDBJ whole genome shotgun (WGS) entry which is preliminary data.</text>
</comment>
<dbReference type="AlphaFoldDB" id="A0A7C9VPX2"/>
<gene>
    <name evidence="2" type="ORF">G7043_18640</name>
</gene>
<dbReference type="EMBL" id="JAAMPJ010000004">
    <property type="protein sequence ID" value="NGY60953.1"/>
    <property type="molecule type" value="Genomic_DNA"/>
</dbReference>
<reference evidence="2 3" key="1">
    <citation type="submission" date="2020-03" db="EMBL/GenBank/DDBJ databases">
        <title>Isolation and identification of active actinomycetes.</title>
        <authorList>
            <person name="Sun X."/>
        </authorList>
    </citation>
    <scope>NUCLEOTIDE SEQUENCE [LARGE SCALE GENOMIC DNA]</scope>
    <source>
        <strain evidence="2 3">NEAU-D13</strain>
    </source>
</reference>
<keyword evidence="1" id="KW-0732">Signal</keyword>
<evidence type="ECO:0000313" key="2">
    <source>
        <dbReference type="EMBL" id="NGY60953.1"/>
    </source>
</evidence>